<dbReference type="SUPFAM" id="SSF52540">
    <property type="entry name" value="P-loop containing nucleoside triphosphate hydrolases"/>
    <property type="match status" value="1"/>
</dbReference>
<dbReference type="RefSeq" id="WP_200748954.1">
    <property type="nucleotide sequence ID" value="NZ_JAEOAH010000011.1"/>
</dbReference>
<dbReference type="SMART" id="SM00382">
    <property type="entry name" value="AAA"/>
    <property type="match status" value="1"/>
</dbReference>
<keyword evidence="11" id="KW-1185">Reference proteome</keyword>
<evidence type="ECO:0000313" key="11">
    <source>
        <dbReference type="Proteomes" id="UP000618943"/>
    </source>
</evidence>
<dbReference type="InterPro" id="IPR015856">
    <property type="entry name" value="ABC_transpr_CbiO/EcfA_su"/>
</dbReference>
<evidence type="ECO:0000256" key="2">
    <source>
        <dbReference type="ARBA" id="ARBA00005417"/>
    </source>
</evidence>
<organism evidence="10 11">
    <name type="scientific">Viridibacillus soli</name>
    <dbReference type="NCBI Taxonomy" id="2798301"/>
    <lineage>
        <taxon>Bacteria</taxon>
        <taxon>Bacillati</taxon>
        <taxon>Bacillota</taxon>
        <taxon>Bacilli</taxon>
        <taxon>Bacillales</taxon>
        <taxon>Caryophanaceae</taxon>
        <taxon>Viridibacillus</taxon>
    </lineage>
</organism>
<evidence type="ECO:0000256" key="7">
    <source>
        <dbReference type="ARBA" id="ARBA00022967"/>
    </source>
</evidence>
<reference evidence="10 11" key="1">
    <citation type="submission" date="2020-12" db="EMBL/GenBank/DDBJ databases">
        <title>YIM B01967 draft genome.</title>
        <authorList>
            <person name="Yan X."/>
        </authorList>
    </citation>
    <scope>NUCLEOTIDE SEQUENCE [LARGE SCALE GENOMIC DNA]</scope>
    <source>
        <strain evidence="10 11">YIM B01967</strain>
    </source>
</reference>
<evidence type="ECO:0000256" key="8">
    <source>
        <dbReference type="ARBA" id="ARBA00023136"/>
    </source>
</evidence>
<dbReference type="PANTHER" id="PTHR43553">
    <property type="entry name" value="HEAVY METAL TRANSPORTER"/>
    <property type="match status" value="1"/>
</dbReference>
<evidence type="ECO:0000256" key="1">
    <source>
        <dbReference type="ARBA" id="ARBA00004202"/>
    </source>
</evidence>
<dbReference type="InterPro" id="IPR017871">
    <property type="entry name" value="ABC_transporter-like_CS"/>
</dbReference>
<comment type="similarity">
    <text evidence="2">Belongs to the ABC transporter superfamily.</text>
</comment>
<dbReference type="InterPro" id="IPR003593">
    <property type="entry name" value="AAA+_ATPase"/>
</dbReference>
<keyword evidence="3" id="KW-0813">Transport</keyword>
<dbReference type="InterPro" id="IPR050095">
    <property type="entry name" value="ECF_ABC_transporter_ATP-bd"/>
</dbReference>
<dbReference type="InterPro" id="IPR003439">
    <property type="entry name" value="ABC_transporter-like_ATP-bd"/>
</dbReference>
<dbReference type="InterPro" id="IPR027417">
    <property type="entry name" value="P-loop_NTPase"/>
</dbReference>
<dbReference type="PROSITE" id="PS00211">
    <property type="entry name" value="ABC_TRANSPORTER_1"/>
    <property type="match status" value="1"/>
</dbReference>
<dbReference type="PROSITE" id="PS50893">
    <property type="entry name" value="ABC_TRANSPORTER_2"/>
    <property type="match status" value="1"/>
</dbReference>
<evidence type="ECO:0000256" key="3">
    <source>
        <dbReference type="ARBA" id="ARBA00022448"/>
    </source>
</evidence>
<name>A0ABS1H714_9BACL</name>
<evidence type="ECO:0000256" key="6">
    <source>
        <dbReference type="ARBA" id="ARBA00022840"/>
    </source>
</evidence>
<evidence type="ECO:0000256" key="4">
    <source>
        <dbReference type="ARBA" id="ARBA00022475"/>
    </source>
</evidence>
<keyword evidence="8" id="KW-0472">Membrane</keyword>
<comment type="caution">
    <text evidence="10">The sequence shown here is derived from an EMBL/GenBank/DDBJ whole genome shotgun (WGS) entry which is preliminary data.</text>
</comment>
<dbReference type="EMBL" id="JAEOAH010000011">
    <property type="protein sequence ID" value="MBK3495190.1"/>
    <property type="molecule type" value="Genomic_DNA"/>
</dbReference>
<evidence type="ECO:0000256" key="5">
    <source>
        <dbReference type="ARBA" id="ARBA00022741"/>
    </source>
</evidence>
<keyword evidence="7" id="KW-1278">Translocase</keyword>
<dbReference type="PANTHER" id="PTHR43553:SF27">
    <property type="entry name" value="ENERGY-COUPLING FACTOR TRANSPORTER ATP-BINDING PROTEIN ECFA2"/>
    <property type="match status" value="1"/>
</dbReference>
<evidence type="ECO:0000313" key="10">
    <source>
        <dbReference type="EMBL" id="MBK3495190.1"/>
    </source>
</evidence>
<proteinExistence type="inferred from homology"/>
<keyword evidence="5" id="KW-0547">Nucleotide-binding</keyword>
<gene>
    <name evidence="10" type="ORF">JFL43_10055</name>
</gene>
<comment type="subcellular location">
    <subcellularLocation>
        <location evidence="1">Cell membrane</location>
        <topology evidence="1">Peripheral membrane protein</topology>
    </subcellularLocation>
</comment>
<sequence length="292" mass="32854">MDIKLENVSYKYPSLSNDSWESIRELNCMFETGKWLSVIGQTGSGKSTLMKLLKGLIAPTAGRLLINGQENKLSKKGNAQIIQEVGLVFQYPEHQLFETTVLKDLAFGPKNQGVKKEEINDRTKVIIELVGLSEAYFDKAPFELSGGEKRRVAIATVLMMNPEVLILDEPTAGLDPQGSKLILQLVHDWQKAGGGQRTVIFVTHQMNEVAEYSDEVLVMNDGEIVFQENPIALFREHDHELKAFGLDIPDSVKLLKLFEHRFGKRIEVHSLQEEVVLEEVVAYFTKQGDDLL</sequence>
<dbReference type="Proteomes" id="UP000618943">
    <property type="component" value="Unassembled WGS sequence"/>
</dbReference>
<keyword evidence="6" id="KW-0067">ATP-binding</keyword>
<evidence type="ECO:0000259" key="9">
    <source>
        <dbReference type="PROSITE" id="PS50893"/>
    </source>
</evidence>
<feature type="domain" description="ABC transporter" evidence="9">
    <location>
        <begin position="3"/>
        <end position="246"/>
    </location>
</feature>
<accession>A0ABS1H714</accession>
<dbReference type="Gene3D" id="3.40.50.300">
    <property type="entry name" value="P-loop containing nucleotide triphosphate hydrolases"/>
    <property type="match status" value="1"/>
</dbReference>
<protein>
    <submittedName>
        <fullName evidence="10">Energy-coupling factor transporter ATPase</fullName>
    </submittedName>
</protein>
<keyword evidence="4" id="KW-1003">Cell membrane</keyword>
<dbReference type="Pfam" id="PF00005">
    <property type="entry name" value="ABC_tran"/>
    <property type="match status" value="1"/>
</dbReference>
<dbReference type="CDD" id="cd03225">
    <property type="entry name" value="ABC_cobalt_CbiO_domain1"/>
    <property type="match status" value="1"/>
</dbReference>